<evidence type="ECO:0000313" key="2">
    <source>
        <dbReference type="EMBL" id="TQE93421.1"/>
    </source>
</evidence>
<feature type="domain" description="Glycosyltransferase subfamily 4-like N-terminal" evidence="1">
    <location>
        <begin position="55"/>
        <end position="169"/>
    </location>
</feature>
<dbReference type="SUPFAM" id="SSF53756">
    <property type="entry name" value="UDP-Glycosyltransferase/glycogen phosphorylase"/>
    <property type="match status" value="1"/>
</dbReference>
<sequence>MRPPDKLHILHVILAIRETSNPYNEHCLPWVGKRDLAICTFFPSDVAAPAAIPVFEGDGTLAGFFGALRGALAAGPYDVIHVHSPHLALLFLLGTLTAHRQYAASTVLTVHDSYPNYKLRNRLMFLPAFARFRRVVCCSQASYQSFPWLYRKLAGSRLRVVQNGVDLARVDRIAARAREATRPSPDFTVTAISRLVDIKNPFTALRAFQRSDPAGSRLIHIGAGPLLEPLLTASREAGLAGRVHYTGLIPREQVFEYLTHTDLFLSVSRGEGLPISVLEAMACSRPVLLSDIPPHREIAEGVSFIPLVHPDDVDGFARAIQRFRAMSPSERAEIGQACRRLVEERFSLDAMHRGYGQIYADLLGEHLPTAPLEVAP</sequence>
<dbReference type="InterPro" id="IPR050194">
    <property type="entry name" value="Glycosyltransferase_grp1"/>
</dbReference>
<keyword evidence="2" id="KW-0808">Transferase</keyword>
<organism evidence="2 3">
    <name type="scientific">Litorilinea aerophila</name>
    <dbReference type="NCBI Taxonomy" id="1204385"/>
    <lineage>
        <taxon>Bacteria</taxon>
        <taxon>Bacillati</taxon>
        <taxon>Chloroflexota</taxon>
        <taxon>Caldilineae</taxon>
        <taxon>Caldilineales</taxon>
        <taxon>Caldilineaceae</taxon>
        <taxon>Litorilinea</taxon>
    </lineage>
</organism>
<dbReference type="Pfam" id="PF13439">
    <property type="entry name" value="Glyco_transf_4"/>
    <property type="match status" value="1"/>
</dbReference>
<evidence type="ECO:0000313" key="3">
    <source>
        <dbReference type="Proteomes" id="UP000317371"/>
    </source>
</evidence>
<evidence type="ECO:0000259" key="1">
    <source>
        <dbReference type="Pfam" id="PF13439"/>
    </source>
</evidence>
<dbReference type="OrthoDB" id="9804196at2"/>
<proteinExistence type="predicted"/>
<dbReference type="EMBL" id="VIGC01000040">
    <property type="protein sequence ID" value="TQE93421.1"/>
    <property type="molecule type" value="Genomic_DNA"/>
</dbReference>
<dbReference type="Proteomes" id="UP000317371">
    <property type="component" value="Unassembled WGS sequence"/>
</dbReference>
<dbReference type="PANTHER" id="PTHR45947:SF3">
    <property type="entry name" value="SULFOQUINOVOSYL TRANSFERASE SQD2"/>
    <property type="match status" value="1"/>
</dbReference>
<dbReference type="Pfam" id="PF13692">
    <property type="entry name" value="Glyco_trans_1_4"/>
    <property type="match status" value="1"/>
</dbReference>
<name>A0A540V9L9_9CHLR</name>
<accession>A0A540V9L9</accession>
<dbReference type="PANTHER" id="PTHR45947">
    <property type="entry name" value="SULFOQUINOVOSYL TRANSFERASE SQD2"/>
    <property type="match status" value="1"/>
</dbReference>
<keyword evidence="3" id="KW-1185">Reference proteome</keyword>
<comment type="caution">
    <text evidence="2">The sequence shown here is derived from an EMBL/GenBank/DDBJ whole genome shotgun (WGS) entry which is preliminary data.</text>
</comment>
<dbReference type="AlphaFoldDB" id="A0A540V9L9"/>
<dbReference type="RefSeq" id="WP_141612202.1">
    <property type="nucleotide sequence ID" value="NZ_VIGC02000040.1"/>
</dbReference>
<protein>
    <submittedName>
        <fullName evidence="2">Glycosyltransferase family 4 protein</fullName>
    </submittedName>
</protein>
<dbReference type="InParanoid" id="A0A540V9L9"/>
<gene>
    <name evidence="2" type="ORF">FKZ61_21370</name>
</gene>
<dbReference type="InterPro" id="IPR028098">
    <property type="entry name" value="Glyco_trans_4-like_N"/>
</dbReference>
<dbReference type="Gene3D" id="3.40.50.2000">
    <property type="entry name" value="Glycogen Phosphorylase B"/>
    <property type="match status" value="2"/>
</dbReference>
<dbReference type="GO" id="GO:0016757">
    <property type="term" value="F:glycosyltransferase activity"/>
    <property type="evidence" value="ECO:0007669"/>
    <property type="project" value="TreeGrafter"/>
</dbReference>
<dbReference type="CDD" id="cd03801">
    <property type="entry name" value="GT4_PimA-like"/>
    <property type="match status" value="1"/>
</dbReference>
<reference evidence="2 3" key="1">
    <citation type="submission" date="2019-06" db="EMBL/GenBank/DDBJ databases">
        <title>Genome sequence of Litorilinea aerophila BAA-2444.</title>
        <authorList>
            <person name="Maclea K.S."/>
            <person name="Maurais E.G."/>
            <person name="Iannazzi L.C."/>
        </authorList>
    </citation>
    <scope>NUCLEOTIDE SEQUENCE [LARGE SCALE GENOMIC DNA]</scope>
    <source>
        <strain evidence="2 3">ATCC BAA-2444</strain>
    </source>
</reference>